<dbReference type="Gene3D" id="2.60.120.260">
    <property type="entry name" value="Galactose-binding domain-like"/>
    <property type="match status" value="1"/>
</dbReference>
<keyword evidence="3" id="KW-1185">Reference proteome</keyword>
<feature type="domain" description="F5/8 type C" evidence="1">
    <location>
        <begin position="1"/>
        <end position="149"/>
    </location>
</feature>
<dbReference type="PhylomeDB" id="A7TCD3"/>
<dbReference type="SUPFAM" id="SSF49785">
    <property type="entry name" value="Galactose-binding domain-like"/>
    <property type="match status" value="1"/>
</dbReference>
<name>A7TCD3_NEMVE</name>
<dbReference type="AlphaFoldDB" id="A7TCD3"/>
<reference evidence="2 3" key="1">
    <citation type="journal article" date="2007" name="Science">
        <title>Sea anemone genome reveals ancestral eumetazoan gene repertoire and genomic organization.</title>
        <authorList>
            <person name="Putnam N.H."/>
            <person name="Srivastava M."/>
            <person name="Hellsten U."/>
            <person name="Dirks B."/>
            <person name="Chapman J."/>
            <person name="Salamov A."/>
            <person name="Terry A."/>
            <person name="Shapiro H."/>
            <person name="Lindquist E."/>
            <person name="Kapitonov V.V."/>
            <person name="Jurka J."/>
            <person name="Genikhovich G."/>
            <person name="Grigoriev I.V."/>
            <person name="Lucas S.M."/>
            <person name="Steele R.E."/>
            <person name="Finnerty J.R."/>
            <person name="Technau U."/>
            <person name="Martindale M.Q."/>
            <person name="Rokhsar D.S."/>
        </authorList>
    </citation>
    <scope>NUCLEOTIDE SEQUENCE [LARGE SCALE GENOMIC DNA]</scope>
    <source>
        <strain evidence="3">CH2 X CH6</strain>
    </source>
</reference>
<gene>
    <name evidence="2" type="ORF">NEMVEDRAFT_v1g154692</name>
</gene>
<dbReference type="SMART" id="SM00231">
    <property type="entry name" value="FA58C"/>
    <property type="match status" value="1"/>
</dbReference>
<sequence length="150" mass="16879">PLGMESRAINDSAITASGNYNSWSRAEYGRLNNMGVSDTHYGMWMASRNRAGEYLQVDLGQAVIVTKVATQGRPDADRWVPSYKIGYSSDLTTWLVYRDDGQEKVFIGNSDRNTIVYGIFEPPILARGIRFVVETYQEQPALRVEIFGCK</sequence>
<dbReference type="InterPro" id="IPR008979">
    <property type="entry name" value="Galactose-bd-like_sf"/>
</dbReference>
<dbReference type="InterPro" id="IPR000421">
    <property type="entry name" value="FA58C"/>
</dbReference>
<dbReference type="PANTHER" id="PTHR24543:SF291">
    <property type="entry name" value="SMOKE ALARM, ISOFORM D"/>
    <property type="match status" value="1"/>
</dbReference>
<feature type="non-terminal residue" evidence="2">
    <location>
        <position position="150"/>
    </location>
</feature>
<dbReference type="HOGENOM" id="CLU_030066_1_2_1"/>
<dbReference type="PANTHER" id="PTHR24543">
    <property type="entry name" value="MULTICOPPER OXIDASE-RELATED"/>
    <property type="match status" value="1"/>
</dbReference>
<dbReference type="OMA" id="RIEPKAW"/>
<dbReference type="KEGG" id="nve:5496683"/>
<dbReference type="Proteomes" id="UP000001593">
    <property type="component" value="Unassembled WGS sequence"/>
</dbReference>
<evidence type="ECO:0000259" key="1">
    <source>
        <dbReference type="PROSITE" id="PS50022"/>
    </source>
</evidence>
<dbReference type="eggNOG" id="ENOG502ST6G">
    <property type="taxonomic scope" value="Eukaryota"/>
</dbReference>
<evidence type="ECO:0000313" key="2">
    <source>
        <dbReference type="EMBL" id="EDO26300.1"/>
    </source>
</evidence>
<dbReference type="Pfam" id="PF00754">
    <property type="entry name" value="F5_F8_type_C"/>
    <property type="match status" value="1"/>
</dbReference>
<evidence type="ECO:0000313" key="3">
    <source>
        <dbReference type="Proteomes" id="UP000001593"/>
    </source>
</evidence>
<protein>
    <recommendedName>
        <fullName evidence="1">F5/8 type C domain-containing protein</fullName>
    </recommendedName>
</protein>
<dbReference type="CDD" id="cd00057">
    <property type="entry name" value="FA58C"/>
    <property type="match status" value="1"/>
</dbReference>
<dbReference type="EMBL" id="DS476235">
    <property type="protein sequence ID" value="EDO26300.1"/>
    <property type="molecule type" value="Genomic_DNA"/>
</dbReference>
<organism evidence="2 3">
    <name type="scientific">Nematostella vectensis</name>
    <name type="common">Starlet sea anemone</name>
    <dbReference type="NCBI Taxonomy" id="45351"/>
    <lineage>
        <taxon>Eukaryota</taxon>
        <taxon>Metazoa</taxon>
        <taxon>Cnidaria</taxon>
        <taxon>Anthozoa</taxon>
        <taxon>Hexacorallia</taxon>
        <taxon>Actiniaria</taxon>
        <taxon>Edwardsiidae</taxon>
        <taxon>Nematostella</taxon>
    </lineage>
</organism>
<dbReference type="InParanoid" id="A7TCD3"/>
<proteinExistence type="predicted"/>
<dbReference type="FunFam" id="2.60.120.260:FF:000016">
    <property type="entry name" value="Contactin-associated protein-like 4 isoform 1"/>
    <property type="match status" value="1"/>
</dbReference>
<dbReference type="PROSITE" id="PS50022">
    <property type="entry name" value="FA58C_3"/>
    <property type="match status" value="1"/>
</dbReference>
<accession>A7TCD3</accession>